<evidence type="ECO:0000256" key="1">
    <source>
        <dbReference type="ARBA" id="ARBA00022857"/>
    </source>
</evidence>
<accession>A0A918RS60</accession>
<dbReference type="Gene3D" id="3.20.20.100">
    <property type="entry name" value="NADP-dependent oxidoreductase domain"/>
    <property type="match status" value="1"/>
</dbReference>
<dbReference type="Pfam" id="PF00248">
    <property type="entry name" value="Aldo_ket_red"/>
    <property type="match status" value="1"/>
</dbReference>
<reference evidence="5" key="2">
    <citation type="submission" date="2020-09" db="EMBL/GenBank/DDBJ databases">
        <authorList>
            <person name="Sun Q."/>
            <person name="Kim S."/>
        </authorList>
    </citation>
    <scope>NUCLEOTIDE SEQUENCE</scope>
    <source>
        <strain evidence="5">KCTC 12711</strain>
    </source>
</reference>
<dbReference type="InterPro" id="IPR050523">
    <property type="entry name" value="AKR_Detox_Biosynth"/>
</dbReference>
<dbReference type="SUPFAM" id="SSF51430">
    <property type="entry name" value="NAD(P)-linked oxidoreductase"/>
    <property type="match status" value="1"/>
</dbReference>
<evidence type="ECO:0000256" key="3">
    <source>
        <dbReference type="ARBA" id="ARBA00038157"/>
    </source>
</evidence>
<keyword evidence="1" id="KW-0521">NADP</keyword>
<dbReference type="GO" id="GO:0016491">
    <property type="term" value="F:oxidoreductase activity"/>
    <property type="evidence" value="ECO:0007669"/>
    <property type="project" value="UniProtKB-KW"/>
</dbReference>
<dbReference type="AlphaFoldDB" id="A0A918RS60"/>
<evidence type="ECO:0000313" key="6">
    <source>
        <dbReference type="Proteomes" id="UP000614811"/>
    </source>
</evidence>
<dbReference type="RefSeq" id="WP_189399565.1">
    <property type="nucleotide sequence ID" value="NZ_BMXA01000002.1"/>
</dbReference>
<dbReference type="CDD" id="cd19092">
    <property type="entry name" value="AKR_BsYcsN_EcYdhF-like"/>
    <property type="match status" value="1"/>
</dbReference>
<dbReference type="Proteomes" id="UP000614811">
    <property type="component" value="Unassembled WGS sequence"/>
</dbReference>
<comment type="caution">
    <text evidence="5">The sequence shown here is derived from an EMBL/GenBank/DDBJ whole genome shotgun (WGS) entry which is preliminary data.</text>
</comment>
<dbReference type="InterPro" id="IPR036812">
    <property type="entry name" value="NAD(P)_OxRdtase_dom_sf"/>
</dbReference>
<evidence type="ECO:0000256" key="2">
    <source>
        <dbReference type="ARBA" id="ARBA00023002"/>
    </source>
</evidence>
<keyword evidence="2" id="KW-0560">Oxidoreductase</keyword>
<proteinExistence type="inferred from homology"/>
<reference evidence="5" key="1">
    <citation type="journal article" date="2014" name="Int. J. Syst. Evol. Microbiol.">
        <title>Complete genome sequence of Corynebacterium casei LMG S-19264T (=DSM 44701T), isolated from a smear-ripened cheese.</title>
        <authorList>
            <consortium name="US DOE Joint Genome Institute (JGI-PGF)"/>
            <person name="Walter F."/>
            <person name="Albersmeier A."/>
            <person name="Kalinowski J."/>
            <person name="Ruckert C."/>
        </authorList>
    </citation>
    <scope>NUCLEOTIDE SEQUENCE</scope>
    <source>
        <strain evidence="5">KCTC 12711</strain>
    </source>
</reference>
<dbReference type="PANTHER" id="PTHR43364">
    <property type="entry name" value="NADH-SPECIFIC METHYLGLYOXAL REDUCTASE-RELATED"/>
    <property type="match status" value="1"/>
</dbReference>
<dbReference type="EMBL" id="BMXA01000002">
    <property type="protein sequence ID" value="GHA06758.1"/>
    <property type="molecule type" value="Genomic_DNA"/>
</dbReference>
<protein>
    <submittedName>
        <fullName evidence="5">Oxidoreductase</fullName>
    </submittedName>
</protein>
<comment type="similarity">
    <text evidence="3">Belongs to the aldo/keto reductase family. Aldo/keto reductase 2 subfamily.</text>
</comment>
<keyword evidence="6" id="KW-1185">Reference proteome</keyword>
<name>A0A918RS60_9GAMM</name>
<organism evidence="5 6">
    <name type="scientific">Arenicella chitinivorans</name>
    <dbReference type="NCBI Taxonomy" id="1329800"/>
    <lineage>
        <taxon>Bacteria</taxon>
        <taxon>Pseudomonadati</taxon>
        <taxon>Pseudomonadota</taxon>
        <taxon>Gammaproteobacteria</taxon>
        <taxon>Arenicellales</taxon>
        <taxon>Arenicellaceae</taxon>
        <taxon>Arenicella</taxon>
    </lineage>
</organism>
<dbReference type="PANTHER" id="PTHR43364:SF1">
    <property type="entry name" value="OXIDOREDUCTASE YDHF"/>
    <property type="match status" value="1"/>
</dbReference>
<dbReference type="FunFam" id="3.20.20.100:FF:000008">
    <property type="entry name" value="Aldo/keto reductase family oxidoreductase"/>
    <property type="match status" value="1"/>
</dbReference>
<evidence type="ECO:0000259" key="4">
    <source>
        <dbReference type="Pfam" id="PF00248"/>
    </source>
</evidence>
<dbReference type="GO" id="GO:0005829">
    <property type="term" value="C:cytosol"/>
    <property type="evidence" value="ECO:0007669"/>
    <property type="project" value="TreeGrafter"/>
</dbReference>
<sequence length="300" mass="33779">MQKVHVVPDGPAFSELVQGYWRMGEWDRSLQSHLRFLEQHLELGITTVDHAHVYGGDPSCEALFGDVLKLQPSLRSKLEIVSKCGIELVDHQDVRVNHYDASPNAIRASVETSLRRLGTDYLDVLLLHRPDLLLDADAVADTFNELHQEGKVQHFGVSNFTNTQFALLQSRLEKPLVTNQVEINPVNLNTVNDGTLEFLQQHRVRPMAWSCLAGGHIFGDQSTQMTRLRHTLEDIANELSVDAIDQVVYAWVRRLPSKPVVIIGSGDITRVQRAVDALNLSLSQEQWYRIWVASMGHGVP</sequence>
<gene>
    <name evidence="5" type="primary">ydhF</name>
    <name evidence="5" type="ORF">GCM10008090_15540</name>
</gene>
<feature type="domain" description="NADP-dependent oxidoreductase" evidence="4">
    <location>
        <begin position="16"/>
        <end position="290"/>
    </location>
</feature>
<evidence type="ECO:0000313" key="5">
    <source>
        <dbReference type="EMBL" id="GHA06758.1"/>
    </source>
</evidence>
<dbReference type="InterPro" id="IPR023210">
    <property type="entry name" value="NADP_OxRdtase_dom"/>
</dbReference>